<evidence type="ECO:0000313" key="4">
    <source>
        <dbReference type="EMBL" id="QNU68337.1"/>
    </source>
</evidence>
<evidence type="ECO:0000313" key="5">
    <source>
        <dbReference type="Proteomes" id="UP000306409"/>
    </source>
</evidence>
<keyword evidence="5" id="KW-1185">Reference proteome</keyword>
<dbReference type="SMART" id="SM00354">
    <property type="entry name" value="HTH_LACI"/>
    <property type="match status" value="1"/>
</dbReference>
<dbReference type="SUPFAM" id="SSF53822">
    <property type="entry name" value="Periplasmic binding protein-like I"/>
    <property type="match status" value="1"/>
</dbReference>
<evidence type="ECO:0000256" key="2">
    <source>
        <dbReference type="ARBA" id="ARBA00023125"/>
    </source>
</evidence>
<dbReference type="Proteomes" id="UP000306409">
    <property type="component" value="Chromosome"/>
</dbReference>
<dbReference type="KEGG" id="rher:EHE19_008000"/>
<dbReference type="Gene3D" id="3.40.50.2300">
    <property type="match status" value="2"/>
</dbReference>
<dbReference type="InterPro" id="IPR046335">
    <property type="entry name" value="LacI/GalR-like_sensor"/>
</dbReference>
<keyword evidence="3" id="KW-0804">Transcription</keyword>
<name>A0A4U7JNV1_9FIRM</name>
<protein>
    <submittedName>
        <fullName evidence="4">LacI family DNA-binding transcriptional regulator</fullName>
    </submittedName>
</protein>
<dbReference type="Pfam" id="PF13377">
    <property type="entry name" value="Peripla_BP_3"/>
    <property type="match status" value="1"/>
</dbReference>
<dbReference type="Gene3D" id="1.10.260.40">
    <property type="entry name" value="lambda repressor-like DNA-binding domains"/>
    <property type="match status" value="1"/>
</dbReference>
<dbReference type="PANTHER" id="PTHR30146">
    <property type="entry name" value="LACI-RELATED TRANSCRIPTIONAL REPRESSOR"/>
    <property type="match status" value="1"/>
</dbReference>
<dbReference type="CDD" id="cd01392">
    <property type="entry name" value="HTH_LacI"/>
    <property type="match status" value="1"/>
</dbReference>
<organism evidence="4 5">
    <name type="scientific">Ruminiclostridium herbifermentans</name>
    <dbReference type="NCBI Taxonomy" id="2488810"/>
    <lineage>
        <taxon>Bacteria</taxon>
        <taxon>Bacillati</taxon>
        <taxon>Bacillota</taxon>
        <taxon>Clostridia</taxon>
        <taxon>Eubacteriales</taxon>
        <taxon>Oscillospiraceae</taxon>
        <taxon>Ruminiclostridium</taxon>
    </lineage>
</organism>
<dbReference type="EMBL" id="CP061336">
    <property type="protein sequence ID" value="QNU68337.1"/>
    <property type="molecule type" value="Genomic_DNA"/>
</dbReference>
<dbReference type="GO" id="GO:0000976">
    <property type="term" value="F:transcription cis-regulatory region binding"/>
    <property type="evidence" value="ECO:0007669"/>
    <property type="project" value="TreeGrafter"/>
</dbReference>
<keyword evidence="1" id="KW-0805">Transcription regulation</keyword>
<accession>A0A4U7JNV1</accession>
<dbReference type="GO" id="GO:0003700">
    <property type="term" value="F:DNA-binding transcription factor activity"/>
    <property type="evidence" value="ECO:0007669"/>
    <property type="project" value="TreeGrafter"/>
</dbReference>
<dbReference type="InterPro" id="IPR010982">
    <property type="entry name" value="Lambda_DNA-bd_dom_sf"/>
</dbReference>
<dbReference type="AlphaFoldDB" id="A0A4U7JNV1"/>
<proteinExistence type="predicted"/>
<dbReference type="PROSITE" id="PS50932">
    <property type="entry name" value="HTH_LACI_2"/>
    <property type="match status" value="1"/>
</dbReference>
<reference evidence="4 5" key="1">
    <citation type="submission" date="2020-09" db="EMBL/GenBank/DDBJ databases">
        <title>Characterization and genome sequencing of Ruminiclostridium sp. nov. MA18.</title>
        <authorList>
            <person name="Rettenmaier R."/>
            <person name="Kowollik M.-L."/>
            <person name="Liebl W."/>
            <person name="Zverlov V."/>
        </authorList>
    </citation>
    <scope>NUCLEOTIDE SEQUENCE [LARGE SCALE GENOMIC DNA]</scope>
    <source>
        <strain evidence="4 5">MA18</strain>
    </source>
</reference>
<dbReference type="SUPFAM" id="SSF47413">
    <property type="entry name" value="lambda repressor-like DNA-binding domains"/>
    <property type="match status" value="1"/>
</dbReference>
<sequence>MKSEEIAKIAGVSRSTVSRVINNYPNVPDETKKKVLEVIEKYNYQPNTCARVLAGKKSDTIGLFIVSIADAENPNRLYKNDYFNQFTNAVVDCANSRGYYVLINIIYCENDYRRVNEIFLQKRIDGGIVLGTEKEAAALINVSKKGCPIALIDYDAEEIKKNESEYENLIVVGSKDYEGAVEAVEYLISLGHKEIGLLSGRLSTFSGRQRYKAFVDTMKKHNLEIREEFILQGDFIKSKTNSAVQALINKGKLPSAIFSSNDDMAIEAIELFKYNNIRVPEDISIIGFDNITLASLIKPALTTIETPIYSIVEKTVEELIHNISKTRKGFRSYSYNTKMVIRETCTKKLNSLLTL</sequence>
<evidence type="ECO:0000256" key="3">
    <source>
        <dbReference type="ARBA" id="ARBA00023163"/>
    </source>
</evidence>
<gene>
    <name evidence="4" type="ORF">EHE19_008000</name>
</gene>
<keyword evidence="2 4" id="KW-0238">DNA-binding</keyword>
<dbReference type="OrthoDB" id="9789891at2"/>
<dbReference type="RefSeq" id="WP_137696436.1">
    <property type="nucleotide sequence ID" value="NZ_CP061336.1"/>
</dbReference>
<dbReference type="InterPro" id="IPR028082">
    <property type="entry name" value="Peripla_BP_I"/>
</dbReference>
<evidence type="ECO:0000256" key="1">
    <source>
        <dbReference type="ARBA" id="ARBA00023015"/>
    </source>
</evidence>
<dbReference type="InterPro" id="IPR000843">
    <property type="entry name" value="HTH_LacI"/>
</dbReference>
<dbReference type="CDD" id="cd06267">
    <property type="entry name" value="PBP1_LacI_sugar_binding-like"/>
    <property type="match status" value="1"/>
</dbReference>
<dbReference type="Pfam" id="PF00356">
    <property type="entry name" value="LacI"/>
    <property type="match status" value="1"/>
</dbReference>
<dbReference type="PANTHER" id="PTHR30146:SF109">
    <property type="entry name" value="HTH-TYPE TRANSCRIPTIONAL REGULATOR GALS"/>
    <property type="match status" value="1"/>
</dbReference>